<evidence type="ECO:0000256" key="1">
    <source>
        <dbReference type="ARBA" id="ARBA00023015"/>
    </source>
</evidence>
<evidence type="ECO:0000313" key="6">
    <source>
        <dbReference type="EMBL" id="MBO8192159.1"/>
    </source>
</evidence>
<evidence type="ECO:0000256" key="4">
    <source>
        <dbReference type="PROSITE-ProRule" id="PRU00335"/>
    </source>
</evidence>
<organism evidence="6 7">
    <name type="scientific">Streptomyces oryzae</name>
    <dbReference type="NCBI Taxonomy" id="1434886"/>
    <lineage>
        <taxon>Bacteria</taxon>
        <taxon>Bacillati</taxon>
        <taxon>Actinomycetota</taxon>
        <taxon>Actinomycetes</taxon>
        <taxon>Kitasatosporales</taxon>
        <taxon>Streptomycetaceae</taxon>
        <taxon>Streptomyces</taxon>
    </lineage>
</organism>
<dbReference type="InterPro" id="IPR050109">
    <property type="entry name" value="HTH-type_TetR-like_transc_reg"/>
</dbReference>
<dbReference type="PANTHER" id="PTHR30055">
    <property type="entry name" value="HTH-TYPE TRANSCRIPTIONAL REGULATOR RUTR"/>
    <property type="match status" value="1"/>
</dbReference>
<dbReference type="EMBL" id="JADKMA010000041">
    <property type="protein sequence ID" value="MBO8192159.1"/>
    <property type="molecule type" value="Genomic_DNA"/>
</dbReference>
<dbReference type="SUPFAM" id="SSF46689">
    <property type="entry name" value="Homeodomain-like"/>
    <property type="match status" value="1"/>
</dbReference>
<keyword evidence="3" id="KW-0804">Transcription</keyword>
<gene>
    <name evidence="6" type="ORF">ITI46_10840</name>
</gene>
<evidence type="ECO:0000313" key="7">
    <source>
        <dbReference type="Proteomes" id="UP001519064"/>
    </source>
</evidence>
<evidence type="ECO:0000259" key="5">
    <source>
        <dbReference type="PROSITE" id="PS50977"/>
    </source>
</evidence>
<reference evidence="6 7" key="1">
    <citation type="submission" date="2020-11" db="EMBL/GenBank/DDBJ databases">
        <title>Streptomyces spirodelae sp. nov., isolated from duckweed.</title>
        <authorList>
            <person name="Saimee Y."/>
            <person name="Duangmal K."/>
        </authorList>
    </citation>
    <scope>NUCLEOTIDE SEQUENCE [LARGE SCALE GENOMIC DNA]</scope>
    <source>
        <strain evidence="6 7">S16-07</strain>
    </source>
</reference>
<feature type="DNA-binding region" description="H-T-H motif" evidence="4">
    <location>
        <begin position="46"/>
        <end position="65"/>
    </location>
</feature>
<comment type="caution">
    <text evidence="6">The sequence shown here is derived from an EMBL/GenBank/DDBJ whole genome shotgun (WGS) entry which is preliminary data.</text>
</comment>
<proteinExistence type="predicted"/>
<dbReference type="InterPro" id="IPR001647">
    <property type="entry name" value="HTH_TetR"/>
</dbReference>
<keyword evidence="1" id="KW-0805">Transcription regulation</keyword>
<accession>A0ABS3XA16</accession>
<feature type="domain" description="HTH tetR-type" evidence="5">
    <location>
        <begin position="23"/>
        <end position="83"/>
    </location>
</feature>
<evidence type="ECO:0000256" key="2">
    <source>
        <dbReference type="ARBA" id="ARBA00023125"/>
    </source>
</evidence>
<dbReference type="InterPro" id="IPR009057">
    <property type="entry name" value="Homeodomain-like_sf"/>
</dbReference>
<dbReference type="Proteomes" id="UP001519064">
    <property type="component" value="Unassembled WGS sequence"/>
</dbReference>
<keyword evidence="7" id="KW-1185">Reference proteome</keyword>
<sequence>MAATTKGPDAEGKPLTLRERKKLRTRQMLIDTALEQFTEHGFDRVTLDALCDAVEVSKRTFFRTFDSKEEVALAPAHDLWTAFLRELETAEPGNSAESSAFALLRDTLLATIERMAAADGGWAQRVRRSRRLAAGAPSIDAHGLAFCDRTSAAVVELVRQRFELSGTRGPQEGLLLRLTVDILVAAFRQAMDTWVADPAEPDAAGLVRAAADACAAVPESLSLRVSPR</sequence>
<dbReference type="PROSITE" id="PS50977">
    <property type="entry name" value="HTH_TETR_2"/>
    <property type="match status" value="1"/>
</dbReference>
<dbReference type="Pfam" id="PF00440">
    <property type="entry name" value="TetR_N"/>
    <property type="match status" value="1"/>
</dbReference>
<dbReference type="PANTHER" id="PTHR30055:SF238">
    <property type="entry name" value="MYCOFACTOCIN BIOSYNTHESIS TRANSCRIPTIONAL REGULATOR MFTR-RELATED"/>
    <property type="match status" value="1"/>
</dbReference>
<protein>
    <submittedName>
        <fullName evidence="6">TetR/AcrR family transcriptional regulator</fullName>
    </submittedName>
</protein>
<dbReference type="Gene3D" id="1.10.357.10">
    <property type="entry name" value="Tetracycline Repressor, domain 2"/>
    <property type="match status" value="1"/>
</dbReference>
<evidence type="ECO:0000256" key="3">
    <source>
        <dbReference type="ARBA" id="ARBA00023163"/>
    </source>
</evidence>
<keyword evidence="2 4" id="KW-0238">DNA-binding</keyword>
<dbReference type="RefSeq" id="WP_209239248.1">
    <property type="nucleotide sequence ID" value="NZ_JADKMA010000041.1"/>
</dbReference>
<name>A0ABS3XA16_9ACTN</name>